<reference evidence="1 2" key="1">
    <citation type="submission" date="2019-07" db="EMBL/GenBank/DDBJ databases">
        <title>Genome sequencing of lignin-degrading bacterial isolates.</title>
        <authorList>
            <person name="Gladden J."/>
        </authorList>
    </citation>
    <scope>NUCLEOTIDE SEQUENCE [LARGE SCALE GENOMIC DNA]</scope>
    <source>
        <strain evidence="1 2">J11</strain>
    </source>
</reference>
<evidence type="ECO:0000313" key="1">
    <source>
        <dbReference type="EMBL" id="TWG82984.1"/>
    </source>
</evidence>
<keyword evidence="2" id="KW-1185">Reference proteome</keyword>
<dbReference type="Proteomes" id="UP000318141">
    <property type="component" value="Unassembled WGS sequence"/>
</dbReference>
<dbReference type="Pfam" id="PF05354">
    <property type="entry name" value="Phage_attach"/>
    <property type="match status" value="1"/>
</dbReference>
<comment type="caution">
    <text evidence="1">The sequence shown here is derived from an EMBL/GenBank/DDBJ whole genome shotgun (WGS) entry which is preliminary data.</text>
</comment>
<dbReference type="EMBL" id="VLJN01000027">
    <property type="protein sequence ID" value="TWG82984.1"/>
    <property type="molecule type" value="Genomic_DNA"/>
</dbReference>
<protein>
    <submittedName>
        <fullName evidence="1">Uncharacterized protein</fullName>
    </submittedName>
</protein>
<organism evidence="1 2">
    <name type="scientific">Cupriavidus gilardii J11</name>
    <dbReference type="NCBI Taxonomy" id="936133"/>
    <lineage>
        <taxon>Bacteria</taxon>
        <taxon>Pseudomonadati</taxon>
        <taxon>Pseudomonadota</taxon>
        <taxon>Betaproteobacteria</taxon>
        <taxon>Burkholderiales</taxon>
        <taxon>Burkholderiaceae</taxon>
        <taxon>Cupriavidus</taxon>
    </lineage>
</organism>
<name>A0A562BCV3_9BURK</name>
<accession>A0A562BCV3</accession>
<dbReference type="InterPro" id="IPR008018">
    <property type="entry name" value="Phage_tail_attach_FII"/>
</dbReference>
<evidence type="ECO:0000313" key="2">
    <source>
        <dbReference type="Proteomes" id="UP000318141"/>
    </source>
</evidence>
<proteinExistence type="predicted"/>
<dbReference type="AlphaFoldDB" id="A0A562BCV3"/>
<sequence>MVRVEELYAAAANAGLLVDAEVGGQIVMVDFLAPDETVLDGLALSTDYTMRFLASALPDLAVGQVVSIGGTSYRVRDVRAIGDGSERRADLTRI</sequence>
<gene>
    <name evidence="1" type="ORF">L602_003300000410</name>
</gene>
<dbReference type="GO" id="GO:0019068">
    <property type="term" value="P:virion assembly"/>
    <property type="evidence" value="ECO:0007669"/>
    <property type="project" value="InterPro"/>
</dbReference>